<dbReference type="RefSeq" id="WP_252251901.1">
    <property type="nucleotide sequence ID" value="NZ_CP098735.1"/>
</dbReference>
<organism evidence="2 3">
    <name type="scientific">Cupriavidus gilardii</name>
    <dbReference type="NCBI Taxonomy" id="82541"/>
    <lineage>
        <taxon>Bacteria</taxon>
        <taxon>Pseudomonadati</taxon>
        <taxon>Pseudomonadota</taxon>
        <taxon>Betaproteobacteria</taxon>
        <taxon>Burkholderiales</taxon>
        <taxon>Burkholderiaceae</taxon>
        <taxon>Cupriavidus</taxon>
    </lineage>
</organism>
<proteinExistence type="predicted"/>
<evidence type="ECO:0000313" key="3">
    <source>
        <dbReference type="Proteomes" id="UP001056648"/>
    </source>
</evidence>
<protein>
    <submittedName>
        <fullName evidence="2">TIGR04141 family sporadically distributed protein</fullName>
    </submittedName>
</protein>
<accession>A0ABY4VKH1</accession>
<feature type="region of interest" description="Disordered" evidence="1">
    <location>
        <begin position="151"/>
        <end position="177"/>
    </location>
</feature>
<reference evidence="2" key="1">
    <citation type="submission" date="2022-06" db="EMBL/GenBank/DDBJ databases">
        <title>Complete genome sequence and characterization of Cupriavidus gilardii QJ1 isolated from contaminating cells.</title>
        <authorList>
            <person name="Qi J."/>
        </authorList>
    </citation>
    <scope>NUCLEOTIDE SEQUENCE</scope>
    <source>
        <strain evidence="2">QJ1</strain>
    </source>
</reference>
<dbReference type="Pfam" id="PF19614">
    <property type="entry name" value="DUF6119"/>
    <property type="match status" value="1"/>
</dbReference>
<keyword evidence="3" id="KW-1185">Reference proteome</keyword>
<dbReference type="NCBIfam" id="TIGR04141">
    <property type="entry name" value="TIGR04141 family sporadically distributed protein"/>
    <property type="match status" value="1"/>
</dbReference>
<dbReference type="InterPro" id="IPR026487">
    <property type="entry name" value="CHP04141"/>
</dbReference>
<dbReference type="EMBL" id="CP098735">
    <property type="protein sequence ID" value="USE77555.1"/>
    <property type="molecule type" value="Genomic_DNA"/>
</dbReference>
<gene>
    <name evidence="2" type="ORF">NDR89_00390</name>
</gene>
<sequence length="177" mass="19035">MLDRRLIQFGGTYDKIEVCDIVKVPPAGSSRGIEFIHVKRGRSSATLSHLFSQGLVAATLLVREKNFVVEVNKRLADLGLTQLPNQFSARGSKVVYAIFDGPAGTPLDIPFFSKVTLQHCGKSISAFAYAVSLMHIPESAAHLAAVAATKKNTAKKSSGKKGKPRPPRHVTPSTISP</sequence>
<name>A0ABY4VKH1_9BURK</name>
<dbReference type="Proteomes" id="UP001056648">
    <property type="component" value="Chromosome 1"/>
</dbReference>
<evidence type="ECO:0000313" key="2">
    <source>
        <dbReference type="EMBL" id="USE77555.1"/>
    </source>
</evidence>
<evidence type="ECO:0000256" key="1">
    <source>
        <dbReference type="SAM" id="MobiDB-lite"/>
    </source>
</evidence>
<feature type="compositionally biased region" description="Basic residues" evidence="1">
    <location>
        <begin position="152"/>
        <end position="168"/>
    </location>
</feature>